<organism evidence="2 3">
    <name type="scientific">Paractinoplanes globisporus</name>
    <dbReference type="NCBI Taxonomy" id="113565"/>
    <lineage>
        <taxon>Bacteria</taxon>
        <taxon>Bacillati</taxon>
        <taxon>Actinomycetota</taxon>
        <taxon>Actinomycetes</taxon>
        <taxon>Micromonosporales</taxon>
        <taxon>Micromonosporaceae</taxon>
        <taxon>Paractinoplanes</taxon>
    </lineage>
</organism>
<evidence type="ECO:0000313" key="2">
    <source>
        <dbReference type="EMBL" id="MFF5290736.1"/>
    </source>
</evidence>
<name>A0ABW6WCU6_9ACTN</name>
<keyword evidence="3" id="KW-1185">Reference proteome</keyword>
<evidence type="ECO:0000313" key="3">
    <source>
        <dbReference type="Proteomes" id="UP001602245"/>
    </source>
</evidence>
<comment type="caution">
    <text evidence="2">The sequence shown here is derived from an EMBL/GenBank/DDBJ whole genome shotgun (WGS) entry which is preliminary data.</text>
</comment>
<keyword evidence="1" id="KW-0732">Signal</keyword>
<dbReference type="Proteomes" id="UP001602245">
    <property type="component" value="Unassembled WGS sequence"/>
</dbReference>
<accession>A0ABW6WCU6</accession>
<evidence type="ECO:0008006" key="4">
    <source>
        <dbReference type="Google" id="ProtNLM"/>
    </source>
</evidence>
<feature type="signal peptide" evidence="1">
    <location>
        <begin position="1"/>
        <end position="21"/>
    </location>
</feature>
<reference evidence="2 3" key="1">
    <citation type="submission" date="2024-10" db="EMBL/GenBank/DDBJ databases">
        <title>The Natural Products Discovery Center: Release of the First 8490 Sequenced Strains for Exploring Actinobacteria Biosynthetic Diversity.</title>
        <authorList>
            <person name="Kalkreuter E."/>
            <person name="Kautsar S.A."/>
            <person name="Yang D."/>
            <person name="Bader C.D."/>
            <person name="Teijaro C.N."/>
            <person name="Fluegel L."/>
            <person name="Davis C.M."/>
            <person name="Simpson J.R."/>
            <person name="Lauterbach L."/>
            <person name="Steele A.D."/>
            <person name="Gui C."/>
            <person name="Meng S."/>
            <person name="Li G."/>
            <person name="Viehrig K."/>
            <person name="Ye F."/>
            <person name="Su P."/>
            <person name="Kiefer A.F."/>
            <person name="Nichols A."/>
            <person name="Cepeda A.J."/>
            <person name="Yan W."/>
            <person name="Fan B."/>
            <person name="Jiang Y."/>
            <person name="Adhikari A."/>
            <person name="Zheng C.-J."/>
            <person name="Schuster L."/>
            <person name="Cowan T.M."/>
            <person name="Smanski M.J."/>
            <person name="Chevrette M.G."/>
            <person name="De Carvalho L.P.S."/>
            <person name="Shen B."/>
        </authorList>
    </citation>
    <scope>NUCLEOTIDE SEQUENCE [LARGE SCALE GENOMIC DNA]</scope>
    <source>
        <strain evidence="2 3">NPDC000087</strain>
    </source>
</reference>
<sequence>MRLVSAFVPLAAFLLASCGTAPGCALIVTPFGVTSGGKLPDVPGGATRLVSSAGQVAFCLDRAGTATVDRVVPHVVAGSLRVDGFAIVTGAAPGTTLATGAVVSHRCPGSGRGATDAELASMAFLQLRIHQLSAVSTVVDSFVLEYTSAGQQQSFTFPWRLDVCAPGDKLCG</sequence>
<protein>
    <recommendedName>
        <fullName evidence="4">Lipoprotein</fullName>
    </recommendedName>
</protein>
<proteinExistence type="predicted"/>
<evidence type="ECO:0000256" key="1">
    <source>
        <dbReference type="SAM" id="SignalP"/>
    </source>
</evidence>
<dbReference type="PROSITE" id="PS51257">
    <property type="entry name" value="PROKAR_LIPOPROTEIN"/>
    <property type="match status" value="1"/>
</dbReference>
<feature type="chain" id="PRO_5047070566" description="Lipoprotein" evidence="1">
    <location>
        <begin position="22"/>
        <end position="172"/>
    </location>
</feature>
<dbReference type="RefSeq" id="WP_020510271.1">
    <property type="nucleotide sequence ID" value="NZ_JBIAZU010000002.1"/>
</dbReference>
<gene>
    <name evidence="2" type="ORF">ACFY35_14925</name>
</gene>
<dbReference type="EMBL" id="JBIAZU010000002">
    <property type="protein sequence ID" value="MFF5290736.1"/>
    <property type="molecule type" value="Genomic_DNA"/>
</dbReference>